<organism evidence="10 11">
    <name type="scientific">Tanacetum coccineum</name>
    <dbReference type="NCBI Taxonomy" id="301880"/>
    <lineage>
        <taxon>Eukaryota</taxon>
        <taxon>Viridiplantae</taxon>
        <taxon>Streptophyta</taxon>
        <taxon>Embryophyta</taxon>
        <taxon>Tracheophyta</taxon>
        <taxon>Spermatophyta</taxon>
        <taxon>Magnoliopsida</taxon>
        <taxon>eudicotyledons</taxon>
        <taxon>Gunneridae</taxon>
        <taxon>Pentapetalae</taxon>
        <taxon>asterids</taxon>
        <taxon>campanulids</taxon>
        <taxon>Asterales</taxon>
        <taxon>Asteraceae</taxon>
        <taxon>Asteroideae</taxon>
        <taxon>Anthemideae</taxon>
        <taxon>Anthemidinae</taxon>
        <taxon>Tanacetum</taxon>
    </lineage>
</organism>
<keyword evidence="6 7" id="KW-0198">Cysteine biosynthesis</keyword>
<protein>
    <recommendedName>
        <fullName evidence="7">Cysteine synthase</fullName>
        <ecNumber evidence="7">2.5.1.47</ecNumber>
    </recommendedName>
</protein>
<dbReference type="InterPro" id="IPR005859">
    <property type="entry name" value="CysK"/>
</dbReference>
<evidence type="ECO:0000256" key="2">
    <source>
        <dbReference type="ARBA" id="ARBA00007103"/>
    </source>
</evidence>
<dbReference type="EC" id="2.5.1.47" evidence="7"/>
<comment type="similarity">
    <text evidence="2 7">Belongs to the cysteine synthase/cystathionine beta-synthase family.</text>
</comment>
<dbReference type="SUPFAM" id="SSF53686">
    <property type="entry name" value="Tryptophan synthase beta subunit-like PLP-dependent enzymes"/>
    <property type="match status" value="1"/>
</dbReference>
<feature type="region of interest" description="Disordered" evidence="8">
    <location>
        <begin position="515"/>
        <end position="546"/>
    </location>
</feature>
<feature type="compositionally biased region" description="Basic residues" evidence="8">
    <location>
        <begin position="366"/>
        <end position="375"/>
    </location>
</feature>
<evidence type="ECO:0000259" key="9">
    <source>
        <dbReference type="Pfam" id="PF00291"/>
    </source>
</evidence>
<dbReference type="NCBIfam" id="TIGR01139">
    <property type="entry name" value="cysK"/>
    <property type="match status" value="1"/>
</dbReference>
<evidence type="ECO:0000256" key="1">
    <source>
        <dbReference type="ARBA" id="ARBA00001933"/>
    </source>
</evidence>
<evidence type="ECO:0000256" key="7">
    <source>
        <dbReference type="RuleBase" id="RU003985"/>
    </source>
</evidence>
<dbReference type="InterPro" id="IPR050214">
    <property type="entry name" value="Cys_Synth/Cystath_Beta-Synth"/>
</dbReference>
<evidence type="ECO:0000256" key="8">
    <source>
        <dbReference type="SAM" id="MobiDB-lite"/>
    </source>
</evidence>
<dbReference type="PROSITE" id="PS00901">
    <property type="entry name" value="CYS_SYNTHASE"/>
    <property type="match status" value="1"/>
</dbReference>
<reference evidence="10" key="1">
    <citation type="journal article" date="2022" name="Int. J. Mol. Sci.">
        <title>Draft Genome of Tanacetum Coccineum: Genomic Comparison of Closely Related Tanacetum-Family Plants.</title>
        <authorList>
            <person name="Yamashiro T."/>
            <person name="Shiraishi A."/>
            <person name="Nakayama K."/>
            <person name="Satake H."/>
        </authorList>
    </citation>
    <scope>NUCLEOTIDE SEQUENCE</scope>
</reference>
<accession>A0ABQ5HY28</accession>
<keyword evidence="4 7" id="KW-0808">Transferase</keyword>
<dbReference type="InterPro" id="IPR001216">
    <property type="entry name" value="P-phosphate_BS"/>
</dbReference>
<feature type="region of interest" description="Disordered" evidence="8">
    <location>
        <begin position="336"/>
        <end position="448"/>
    </location>
</feature>
<dbReference type="NCBIfam" id="TIGR01136">
    <property type="entry name" value="cysKM"/>
    <property type="match status" value="1"/>
</dbReference>
<dbReference type="EMBL" id="BQNB010020140">
    <property type="protein sequence ID" value="GJT92758.1"/>
    <property type="molecule type" value="Genomic_DNA"/>
</dbReference>
<keyword evidence="5 7" id="KW-0663">Pyridoxal phosphate</keyword>
<evidence type="ECO:0000313" key="10">
    <source>
        <dbReference type="EMBL" id="GJT92758.1"/>
    </source>
</evidence>
<dbReference type="InterPro" id="IPR005856">
    <property type="entry name" value="Cys_synth"/>
</dbReference>
<evidence type="ECO:0000256" key="4">
    <source>
        <dbReference type="ARBA" id="ARBA00022679"/>
    </source>
</evidence>
<sequence length="606" mass="66006">MAEGKIKIAKDVTELIGNTPLVYLNNVVEGCVGRVAAKLEMMEPCSSVKDRIGYSMISDAEAKGLITPGESTLIEPTSGNTGIGLAFMAAAKGYKLIITMPASMSLERRIILRAFGAELVLTDPAKGMKGAVAKAEEILAKTPNAYILQQFENPANPKIHYETTGPEIWKGSDGKIDAFVSGIGTGGTITGAGKYLKEQNPNIKLYGIEPTESPILSGGKPGPHKIQGIGAGFIPGVLEVDLIDEVVQISSEESIETAKLLALKEGLLVGISSGAAAAAAIKIAKRPESAGKLIVDSQARLKECFPRIGLRASLMRAKGGGGGCYDGEGVKVVNKKGVTMSAKEHEGRHRSRRSRSPRPSPSVFSRLKRNRSRSPRSREKEGGVFKSLGSRGKSVSAHSDSHNKRSYSRYTKALSESEDSGGGHWKSRSKRKKSNGEEDDLSQPWRDGKSTEDFVKRYKLESRDVKGAPECMRISGFVHGITNPELIIRLHGKIPKTVDEIMRVTTSFLRGEVAASNHERKKSFPPWKQQEDKRKFKAPPPMTTPVEKRNHAKFCEFHGEVGHNTDECMHLKKQIEEMLKAGNLSHLVNELKQNNRREQPKAAKKG</sequence>
<reference evidence="10" key="2">
    <citation type="submission" date="2022-01" db="EMBL/GenBank/DDBJ databases">
        <authorList>
            <person name="Yamashiro T."/>
            <person name="Shiraishi A."/>
            <person name="Satake H."/>
            <person name="Nakayama K."/>
        </authorList>
    </citation>
    <scope>NUCLEOTIDE SEQUENCE</scope>
</reference>
<keyword evidence="11" id="KW-1185">Reference proteome</keyword>
<proteinExistence type="inferred from homology"/>
<comment type="caution">
    <text evidence="10">The sequence shown here is derived from an EMBL/GenBank/DDBJ whole genome shotgun (WGS) entry which is preliminary data.</text>
</comment>
<gene>
    <name evidence="10" type="ORF">Tco_1081603</name>
</gene>
<feature type="domain" description="Tryptophan synthase beta chain-like PALP" evidence="9">
    <location>
        <begin position="12"/>
        <end position="292"/>
    </location>
</feature>
<dbReference type="PANTHER" id="PTHR10314">
    <property type="entry name" value="CYSTATHIONINE BETA-SYNTHASE"/>
    <property type="match status" value="1"/>
</dbReference>
<comment type="catalytic activity">
    <reaction evidence="7">
        <text>O-acetyl-L-serine + hydrogen sulfide = L-cysteine + acetate</text>
        <dbReference type="Rhea" id="RHEA:14829"/>
        <dbReference type="ChEBI" id="CHEBI:29919"/>
        <dbReference type="ChEBI" id="CHEBI:30089"/>
        <dbReference type="ChEBI" id="CHEBI:35235"/>
        <dbReference type="ChEBI" id="CHEBI:58340"/>
        <dbReference type="EC" id="2.5.1.47"/>
    </reaction>
</comment>
<comment type="cofactor">
    <cofactor evidence="1 7">
        <name>pyridoxal 5'-phosphate</name>
        <dbReference type="ChEBI" id="CHEBI:597326"/>
    </cofactor>
</comment>
<dbReference type="Pfam" id="PF00291">
    <property type="entry name" value="PALP"/>
    <property type="match status" value="1"/>
</dbReference>
<evidence type="ECO:0000256" key="3">
    <source>
        <dbReference type="ARBA" id="ARBA00022605"/>
    </source>
</evidence>
<dbReference type="InterPro" id="IPR001926">
    <property type="entry name" value="TrpB-like_PALP"/>
</dbReference>
<evidence type="ECO:0000256" key="5">
    <source>
        <dbReference type="ARBA" id="ARBA00022898"/>
    </source>
</evidence>
<dbReference type="InterPro" id="IPR036052">
    <property type="entry name" value="TrpB-like_PALP_sf"/>
</dbReference>
<dbReference type="CDD" id="cd01561">
    <property type="entry name" value="CBS_like"/>
    <property type="match status" value="1"/>
</dbReference>
<evidence type="ECO:0000313" key="11">
    <source>
        <dbReference type="Proteomes" id="UP001151760"/>
    </source>
</evidence>
<keyword evidence="3 7" id="KW-0028">Amino-acid biosynthesis</keyword>
<name>A0ABQ5HY28_9ASTR</name>
<evidence type="ECO:0000256" key="6">
    <source>
        <dbReference type="ARBA" id="ARBA00023192"/>
    </source>
</evidence>
<dbReference type="Proteomes" id="UP001151760">
    <property type="component" value="Unassembled WGS sequence"/>
</dbReference>
<dbReference type="Gene3D" id="3.40.50.1100">
    <property type="match status" value="2"/>
</dbReference>